<organism evidence="1 2">
    <name type="scientific">[Eubacterium] siraeum 70/3</name>
    <dbReference type="NCBI Taxonomy" id="657319"/>
    <lineage>
        <taxon>Bacteria</taxon>
        <taxon>Bacillati</taxon>
        <taxon>Bacillota</taxon>
        <taxon>Clostridia</taxon>
        <taxon>Eubacteriales</taxon>
        <taxon>Oscillospiraceae</taxon>
        <taxon>Oscillospiraceae incertae sedis</taxon>
    </lineage>
</organism>
<name>D4JR23_9FIRM</name>
<evidence type="ECO:0000313" key="1">
    <source>
        <dbReference type="EMBL" id="CBK95542.1"/>
    </source>
</evidence>
<dbReference type="Proteomes" id="UP000008803">
    <property type="component" value="Chromosome"/>
</dbReference>
<dbReference type="PATRIC" id="fig|657319.3.peg.1712"/>
<proteinExistence type="predicted"/>
<reference evidence="1 2" key="1">
    <citation type="submission" date="2010-03" db="EMBL/GenBank/DDBJ databases">
        <title>The genome sequence of Eubacterium siraeum 70/3.</title>
        <authorList>
            <consortium name="metaHIT consortium -- http://www.metahit.eu/"/>
            <person name="Pajon A."/>
            <person name="Turner K."/>
            <person name="Parkhill J."/>
            <person name="Duncan S."/>
            <person name="Flint H."/>
        </authorList>
    </citation>
    <scope>NUCLEOTIDE SEQUENCE [LARGE SCALE GENOMIC DNA]</scope>
    <source>
        <strain evidence="1 2">70/3</strain>
    </source>
</reference>
<evidence type="ECO:0000313" key="2">
    <source>
        <dbReference type="Proteomes" id="UP000008803"/>
    </source>
</evidence>
<dbReference type="HOGENOM" id="CLU_096433_0_0_9"/>
<accession>D4JR23</accession>
<dbReference type="KEGG" id="esu:EUS_01940"/>
<dbReference type="BioCyc" id="ESIR657319:G136K-167-MONOMER"/>
<dbReference type="EMBL" id="FP929044">
    <property type="protein sequence ID" value="CBK95542.1"/>
    <property type="molecule type" value="Genomic_DNA"/>
</dbReference>
<evidence type="ECO:0008006" key="3">
    <source>
        <dbReference type="Google" id="ProtNLM"/>
    </source>
</evidence>
<sequence>MDYMTKPLSRIAIRHLSKYVRKIFELNESELFPVLEILEQTCIIFEGTEYSVLEDDKLPADVFAWCYPKPEGGFMIEIKQTVYDGACYDNNRAFLCFICHEICHVILFYLGYTPISTRTLTKDEQIPAYCSVEWQAKALCGELTIPYNATVGMKAKAIMEKYPVTEASAKYRVNQDKKK</sequence>
<protein>
    <recommendedName>
        <fullName evidence="3">IrrE N-terminal-like domain-containing protein</fullName>
    </recommendedName>
</protein>
<reference evidence="1 2" key="2">
    <citation type="submission" date="2010-03" db="EMBL/GenBank/DDBJ databases">
        <authorList>
            <person name="Pajon A."/>
        </authorList>
    </citation>
    <scope>NUCLEOTIDE SEQUENCE [LARGE SCALE GENOMIC DNA]</scope>
    <source>
        <strain evidence="1 2">70/3</strain>
    </source>
</reference>
<gene>
    <name evidence="1" type="ORF">EUS_01940</name>
</gene>
<dbReference type="AlphaFoldDB" id="D4JR23"/>